<organism evidence="2 3">
    <name type="scientific">Streptomyces palmae</name>
    <dbReference type="NCBI Taxonomy" id="1701085"/>
    <lineage>
        <taxon>Bacteria</taxon>
        <taxon>Bacillati</taxon>
        <taxon>Actinomycetota</taxon>
        <taxon>Actinomycetes</taxon>
        <taxon>Kitasatosporales</taxon>
        <taxon>Streptomycetaceae</taxon>
        <taxon>Streptomyces</taxon>
    </lineage>
</organism>
<reference evidence="2 3" key="1">
    <citation type="submission" date="2019-03" db="EMBL/GenBank/DDBJ databases">
        <authorList>
            <person name="Gonzalez-Pimentel J.L."/>
        </authorList>
    </citation>
    <scope>NUCLEOTIDE SEQUENCE [LARGE SCALE GENOMIC DNA]</scope>
    <source>
        <strain evidence="2 3">JCM 31289</strain>
    </source>
</reference>
<dbReference type="InterPro" id="IPR010982">
    <property type="entry name" value="Lambda_DNA-bd_dom_sf"/>
</dbReference>
<dbReference type="OrthoDB" id="3462393at2"/>
<proteinExistence type="predicted"/>
<dbReference type="PROSITE" id="PS50943">
    <property type="entry name" value="HTH_CROC1"/>
    <property type="match status" value="1"/>
</dbReference>
<dbReference type="Pfam" id="PF19054">
    <property type="entry name" value="DUF5753"/>
    <property type="match status" value="1"/>
</dbReference>
<dbReference type="SUPFAM" id="SSF47413">
    <property type="entry name" value="lambda repressor-like DNA-binding domains"/>
    <property type="match status" value="1"/>
</dbReference>
<comment type="caution">
    <text evidence="2">The sequence shown here is derived from an EMBL/GenBank/DDBJ whole genome shotgun (WGS) entry which is preliminary data.</text>
</comment>
<protein>
    <submittedName>
        <fullName evidence="2">XRE family transcriptional regulator</fullName>
    </submittedName>
</protein>
<dbReference type="SMART" id="SM00530">
    <property type="entry name" value="HTH_XRE"/>
    <property type="match status" value="1"/>
</dbReference>
<accession>A0A4Z0HBG2</accession>
<name>A0A4Z0HBG2_9ACTN</name>
<evidence type="ECO:0000313" key="2">
    <source>
        <dbReference type="EMBL" id="TGB13339.1"/>
    </source>
</evidence>
<evidence type="ECO:0000313" key="3">
    <source>
        <dbReference type="Proteomes" id="UP000297948"/>
    </source>
</evidence>
<dbReference type="InterPro" id="IPR043917">
    <property type="entry name" value="DUF5753"/>
</dbReference>
<dbReference type="Proteomes" id="UP000297948">
    <property type="component" value="Unassembled WGS sequence"/>
</dbReference>
<feature type="domain" description="HTH cro/C1-type" evidence="1">
    <location>
        <begin position="18"/>
        <end position="73"/>
    </location>
</feature>
<sequence length="281" mass="31220">MPRRSNPTARQERLGAELRKLRERAGIAAGEAARAVGMKQSDLSHLEAGRQAVSGERVRALAAHYGVMDTALVDALAAMTGRQKRGWWESCRGVLVPALLDGAELEHHAHSLREFQVVHIPGLLQTEAYMRALFTYAGAKPDHLDSLVDFRMRRRDVLGKPSGPEYTAVIHEAALRMIVGDRRIARDQLTYILERAEEPGITVRVVPFAVEGFAGMGDSMLYAEGPVPQLDTAHIDQVHGSVFLDSEADLARYRVRWALVERLALSIEQSRDAIQRMGREL</sequence>
<dbReference type="GO" id="GO:0003677">
    <property type="term" value="F:DNA binding"/>
    <property type="evidence" value="ECO:0007669"/>
    <property type="project" value="InterPro"/>
</dbReference>
<dbReference type="Gene3D" id="1.10.260.40">
    <property type="entry name" value="lambda repressor-like DNA-binding domains"/>
    <property type="match status" value="1"/>
</dbReference>
<evidence type="ECO:0000259" key="1">
    <source>
        <dbReference type="PROSITE" id="PS50943"/>
    </source>
</evidence>
<gene>
    <name evidence="2" type="ORF">E4099_10170</name>
</gene>
<dbReference type="AlphaFoldDB" id="A0A4Z0HBG2"/>
<dbReference type="EMBL" id="SRID01000066">
    <property type="protein sequence ID" value="TGB13339.1"/>
    <property type="molecule type" value="Genomic_DNA"/>
</dbReference>
<keyword evidence="3" id="KW-1185">Reference proteome</keyword>
<dbReference type="CDD" id="cd00093">
    <property type="entry name" value="HTH_XRE"/>
    <property type="match status" value="1"/>
</dbReference>
<dbReference type="Pfam" id="PF13560">
    <property type="entry name" value="HTH_31"/>
    <property type="match status" value="1"/>
</dbReference>
<dbReference type="InterPro" id="IPR001387">
    <property type="entry name" value="Cro/C1-type_HTH"/>
</dbReference>